<protein>
    <submittedName>
        <fullName evidence="1">Uncharacterized protein</fullName>
    </submittedName>
</protein>
<dbReference type="PANTHER" id="PTHR13774:SF32">
    <property type="entry name" value="ANTISENSE-ENHANCING SEQUENCE 1"/>
    <property type="match status" value="1"/>
</dbReference>
<dbReference type="Proteomes" id="UP000238164">
    <property type="component" value="Chromosome 1"/>
</dbReference>
<sequence>MTNRPFRQVDVFGSRDFSGNPLAAVLDAEGLSDDDLRRISVWTNLSECTFVLPPTIPDADYRVRIFSLANELPFAGHPTLGTARTVAEADIAARVVVNAAGVWAAHVQHLAGAMRTVPDPAQRCAEPTALTPCGCAPRSLRGSRPCAGSPWPVRGSA</sequence>
<dbReference type="EMBL" id="LT985188">
    <property type="protein sequence ID" value="SPD87368.1"/>
    <property type="molecule type" value="Genomic_DNA"/>
</dbReference>
<dbReference type="GO" id="GO:0016853">
    <property type="term" value="F:isomerase activity"/>
    <property type="evidence" value="ECO:0007669"/>
    <property type="project" value="TreeGrafter"/>
</dbReference>
<dbReference type="KEGG" id="mgg:MPLG2_2338"/>
<dbReference type="Gene3D" id="3.10.310.10">
    <property type="entry name" value="Diaminopimelate Epimerase, Chain A, domain 1"/>
    <property type="match status" value="1"/>
</dbReference>
<gene>
    <name evidence="1" type="ORF">MPLG2_2338</name>
</gene>
<dbReference type="GO" id="GO:0005737">
    <property type="term" value="C:cytoplasm"/>
    <property type="evidence" value="ECO:0007669"/>
    <property type="project" value="TreeGrafter"/>
</dbReference>
<name>A0A2N9JIK7_9ACTN</name>
<dbReference type="InterPro" id="IPR003719">
    <property type="entry name" value="Phenazine_PhzF-like"/>
</dbReference>
<dbReference type="OrthoDB" id="9788221at2"/>
<reference evidence="1 2" key="1">
    <citation type="submission" date="2018-02" db="EMBL/GenBank/DDBJ databases">
        <authorList>
            <person name="Cohen D.B."/>
            <person name="Kent A.D."/>
        </authorList>
    </citation>
    <scope>NUCLEOTIDE SEQUENCE [LARGE SCALE GENOMIC DNA]</scope>
    <source>
        <strain evidence="1">1</strain>
    </source>
</reference>
<evidence type="ECO:0000313" key="2">
    <source>
        <dbReference type="Proteomes" id="UP000238164"/>
    </source>
</evidence>
<proteinExistence type="predicted"/>
<dbReference type="SUPFAM" id="SSF54506">
    <property type="entry name" value="Diaminopimelate epimerase-like"/>
    <property type="match status" value="1"/>
</dbReference>
<organism evidence="1 2">
    <name type="scientific">Micropruina glycogenica</name>
    <dbReference type="NCBI Taxonomy" id="75385"/>
    <lineage>
        <taxon>Bacteria</taxon>
        <taxon>Bacillati</taxon>
        <taxon>Actinomycetota</taxon>
        <taxon>Actinomycetes</taxon>
        <taxon>Propionibacteriales</taxon>
        <taxon>Nocardioidaceae</taxon>
        <taxon>Micropruina</taxon>
    </lineage>
</organism>
<evidence type="ECO:0000313" key="1">
    <source>
        <dbReference type="EMBL" id="SPD87368.1"/>
    </source>
</evidence>
<dbReference type="Pfam" id="PF02567">
    <property type="entry name" value="PhzC-PhzF"/>
    <property type="match status" value="1"/>
</dbReference>
<keyword evidence="2" id="KW-1185">Reference proteome</keyword>
<accession>A0A2N9JIK7</accession>
<dbReference type="NCBIfam" id="TIGR00654">
    <property type="entry name" value="PhzF_family"/>
    <property type="match status" value="1"/>
</dbReference>
<dbReference type="PANTHER" id="PTHR13774">
    <property type="entry name" value="PHENAZINE BIOSYNTHESIS PROTEIN"/>
    <property type="match status" value="1"/>
</dbReference>
<dbReference type="AlphaFoldDB" id="A0A2N9JIK7"/>
<dbReference type="RefSeq" id="WP_105186118.1">
    <property type="nucleotide sequence ID" value="NZ_BAAAGO010000062.1"/>
</dbReference>